<evidence type="ECO:0000313" key="2">
    <source>
        <dbReference type="EMBL" id="AAM18757.1"/>
    </source>
</evidence>
<name>Q8S630_ORYSJ</name>
<protein>
    <submittedName>
        <fullName evidence="2">Uncharacterized protein</fullName>
    </submittedName>
</protein>
<sequence>MTFLAPVLLEPLQPLRNRRPLWTGTTVVVHHRSTGTGAQLGTSRPDDGERRHGKEREEEKRRASPTTTATSTGRTTTMAARGVQAPERPREEDQRGLRGHGGNHCRPEAVDMEGSPAN</sequence>
<reference evidence="3" key="2">
    <citation type="journal article" date="2008" name="Nucleic Acids Res.">
        <title>The rice annotation project database (RAP-DB): 2008 update.</title>
        <authorList>
            <consortium name="The rice annotation project (RAP)"/>
        </authorList>
    </citation>
    <scope>GENOME REANNOTATION</scope>
    <source>
        <strain evidence="3">cv. Nipponbare</strain>
    </source>
</reference>
<feature type="compositionally biased region" description="Basic and acidic residues" evidence="1">
    <location>
        <begin position="44"/>
        <end position="62"/>
    </location>
</feature>
<evidence type="ECO:0000313" key="3">
    <source>
        <dbReference type="Proteomes" id="UP000000763"/>
    </source>
</evidence>
<feature type="compositionally biased region" description="Low complexity" evidence="1">
    <location>
        <begin position="64"/>
        <end position="82"/>
    </location>
</feature>
<feature type="region of interest" description="Disordered" evidence="1">
    <location>
        <begin position="26"/>
        <end position="118"/>
    </location>
</feature>
<dbReference type="EMBL" id="AC099325">
    <property type="protein sequence ID" value="AAM18757.1"/>
    <property type="molecule type" value="Genomic_DNA"/>
</dbReference>
<accession>Q8S630</accession>
<dbReference type="Proteomes" id="UP000000763">
    <property type="component" value="Chromosome 10"/>
</dbReference>
<dbReference type="AlphaFoldDB" id="Q8S630"/>
<feature type="compositionally biased region" description="Basic and acidic residues" evidence="1">
    <location>
        <begin position="87"/>
        <end position="96"/>
    </location>
</feature>
<organism evidence="2 3">
    <name type="scientific">Oryza sativa subsp. japonica</name>
    <name type="common">Rice</name>
    <dbReference type="NCBI Taxonomy" id="39947"/>
    <lineage>
        <taxon>Eukaryota</taxon>
        <taxon>Viridiplantae</taxon>
        <taxon>Streptophyta</taxon>
        <taxon>Embryophyta</taxon>
        <taxon>Tracheophyta</taxon>
        <taxon>Spermatophyta</taxon>
        <taxon>Magnoliopsida</taxon>
        <taxon>Liliopsida</taxon>
        <taxon>Poales</taxon>
        <taxon>Poaceae</taxon>
        <taxon>BOP clade</taxon>
        <taxon>Oryzoideae</taxon>
        <taxon>Oryzeae</taxon>
        <taxon>Oryzinae</taxon>
        <taxon>Oryza</taxon>
        <taxon>Oryza sativa</taxon>
    </lineage>
</organism>
<evidence type="ECO:0000256" key="1">
    <source>
        <dbReference type="SAM" id="MobiDB-lite"/>
    </source>
</evidence>
<proteinExistence type="predicted"/>
<gene>
    <name evidence="2" type="primary">OSJNBb0048O22.6</name>
</gene>
<reference evidence="3" key="1">
    <citation type="journal article" date="2005" name="Nature">
        <title>The map-based sequence of the rice genome.</title>
        <authorList>
            <consortium name="International rice genome sequencing project (IRGSP)"/>
            <person name="Matsumoto T."/>
            <person name="Wu J."/>
            <person name="Kanamori H."/>
            <person name="Katayose Y."/>
            <person name="Fujisawa M."/>
            <person name="Namiki N."/>
            <person name="Mizuno H."/>
            <person name="Yamamoto K."/>
            <person name="Antonio B.A."/>
            <person name="Baba T."/>
            <person name="Sakata K."/>
            <person name="Nagamura Y."/>
            <person name="Aoki H."/>
            <person name="Arikawa K."/>
            <person name="Arita K."/>
            <person name="Bito T."/>
            <person name="Chiden Y."/>
            <person name="Fujitsuka N."/>
            <person name="Fukunaka R."/>
            <person name="Hamada M."/>
            <person name="Harada C."/>
            <person name="Hayashi A."/>
            <person name="Hijishita S."/>
            <person name="Honda M."/>
            <person name="Hosokawa S."/>
            <person name="Ichikawa Y."/>
            <person name="Idonuma A."/>
            <person name="Iijima M."/>
            <person name="Ikeda M."/>
            <person name="Ikeno M."/>
            <person name="Ito K."/>
            <person name="Ito S."/>
            <person name="Ito T."/>
            <person name="Ito Y."/>
            <person name="Ito Y."/>
            <person name="Iwabuchi A."/>
            <person name="Kamiya K."/>
            <person name="Karasawa W."/>
            <person name="Kurita K."/>
            <person name="Katagiri S."/>
            <person name="Kikuta A."/>
            <person name="Kobayashi H."/>
            <person name="Kobayashi N."/>
            <person name="Machita K."/>
            <person name="Maehara T."/>
            <person name="Masukawa M."/>
            <person name="Mizubayashi T."/>
            <person name="Mukai Y."/>
            <person name="Nagasaki H."/>
            <person name="Nagata Y."/>
            <person name="Naito S."/>
            <person name="Nakashima M."/>
            <person name="Nakama Y."/>
            <person name="Nakamichi Y."/>
            <person name="Nakamura M."/>
            <person name="Meguro A."/>
            <person name="Negishi M."/>
            <person name="Ohta I."/>
            <person name="Ohta T."/>
            <person name="Okamoto M."/>
            <person name="Ono N."/>
            <person name="Saji S."/>
            <person name="Sakaguchi M."/>
            <person name="Sakai K."/>
            <person name="Shibata M."/>
            <person name="Shimokawa T."/>
            <person name="Song J."/>
            <person name="Takazaki Y."/>
            <person name="Terasawa K."/>
            <person name="Tsugane M."/>
            <person name="Tsuji K."/>
            <person name="Ueda S."/>
            <person name="Waki K."/>
            <person name="Yamagata H."/>
            <person name="Yamamoto M."/>
            <person name="Yamamoto S."/>
            <person name="Yamane H."/>
            <person name="Yoshiki S."/>
            <person name="Yoshihara R."/>
            <person name="Yukawa K."/>
            <person name="Zhong H."/>
            <person name="Yano M."/>
            <person name="Yuan Q."/>
            <person name="Ouyang S."/>
            <person name="Liu J."/>
            <person name="Jones K.M."/>
            <person name="Gansberger K."/>
            <person name="Moffat K."/>
            <person name="Hill J."/>
            <person name="Bera J."/>
            <person name="Fadrosh D."/>
            <person name="Jin S."/>
            <person name="Johri S."/>
            <person name="Kim M."/>
            <person name="Overton L."/>
            <person name="Reardon M."/>
            <person name="Tsitrin T."/>
            <person name="Vuong H."/>
            <person name="Weaver B."/>
            <person name="Ciecko A."/>
            <person name="Tallon L."/>
            <person name="Jackson J."/>
            <person name="Pai G."/>
            <person name="Aken S.V."/>
            <person name="Utterback T."/>
            <person name="Reidmuller S."/>
            <person name="Feldblyum T."/>
            <person name="Hsiao J."/>
            <person name="Zismann V."/>
            <person name="Iobst S."/>
            <person name="de Vazeille A.R."/>
            <person name="Buell C.R."/>
            <person name="Ying K."/>
            <person name="Li Y."/>
            <person name="Lu T."/>
            <person name="Huang Y."/>
            <person name="Zhao Q."/>
            <person name="Feng Q."/>
            <person name="Zhang L."/>
            <person name="Zhu J."/>
            <person name="Weng Q."/>
            <person name="Mu J."/>
            <person name="Lu Y."/>
            <person name="Fan D."/>
            <person name="Liu Y."/>
            <person name="Guan J."/>
            <person name="Zhang Y."/>
            <person name="Yu S."/>
            <person name="Liu X."/>
            <person name="Zhang Y."/>
            <person name="Hong G."/>
            <person name="Han B."/>
            <person name="Choisne N."/>
            <person name="Demange N."/>
            <person name="Orjeda G."/>
            <person name="Samain S."/>
            <person name="Cattolico L."/>
            <person name="Pelletier E."/>
            <person name="Couloux A."/>
            <person name="Segurens B."/>
            <person name="Wincker P."/>
            <person name="D'Hont A."/>
            <person name="Scarpelli C."/>
            <person name="Weissenbach J."/>
            <person name="Salanoubat M."/>
            <person name="Quetier F."/>
            <person name="Yu Y."/>
            <person name="Kim H.R."/>
            <person name="Rambo T."/>
            <person name="Currie J."/>
            <person name="Collura K."/>
            <person name="Luo M."/>
            <person name="Yang T."/>
            <person name="Ammiraju J.S.S."/>
            <person name="Engler F."/>
            <person name="Soderlund C."/>
            <person name="Wing R.A."/>
            <person name="Palmer L.E."/>
            <person name="de la Bastide M."/>
            <person name="Spiegel L."/>
            <person name="Nascimento L."/>
            <person name="Zutavern T."/>
            <person name="O'Shaughnessy A."/>
            <person name="Dike S."/>
            <person name="Dedhia N."/>
            <person name="Preston R."/>
            <person name="Balija V."/>
            <person name="McCombie W.R."/>
            <person name="Chow T."/>
            <person name="Chen H."/>
            <person name="Chung M."/>
            <person name="Chen C."/>
            <person name="Shaw J."/>
            <person name="Wu H."/>
            <person name="Hsiao K."/>
            <person name="Chao Y."/>
            <person name="Chu M."/>
            <person name="Cheng C."/>
            <person name="Hour A."/>
            <person name="Lee P."/>
            <person name="Lin S."/>
            <person name="Lin Y."/>
            <person name="Liou J."/>
            <person name="Liu S."/>
            <person name="Hsing Y."/>
            <person name="Raghuvanshi S."/>
            <person name="Mohanty A."/>
            <person name="Bharti A.K."/>
            <person name="Gaur A."/>
            <person name="Gupta V."/>
            <person name="Kumar D."/>
            <person name="Ravi V."/>
            <person name="Vij S."/>
            <person name="Kapur A."/>
            <person name="Khurana P."/>
            <person name="Khurana P."/>
            <person name="Khurana J.P."/>
            <person name="Tyagi A.K."/>
            <person name="Gaikwad K."/>
            <person name="Singh A."/>
            <person name="Dalal V."/>
            <person name="Srivastava S."/>
            <person name="Dixit A."/>
            <person name="Pal A.K."/>
            <person name="Ghazi I.A."/>
            <person name="Yadav M."/>
            <person name="Pandit A."/>
            <person name="Bhargava A."/>
            <person name="Sureshbabu K."/>
            <person name="Batra K."/>
            <person name="Sharma T.R."/>
            <person name="Mohapatra T."/>
            <person name="Singh N.K."/>
            <person name="Messing J."/>
            <person name="Nelson A.B."/>
            <person name="Fuks G."/>
            <person name="Kavchok S."/>
            <person name="Keizer G."/>
            <person name="Linton E."/>
            <person name="Llaca V."/>
            <person name="Song R."/>
            <person name="Tanyolac B."/>
            <person name="Young S."/>
            <person name="Ho-Il K."/>
            <person name="Hahn J.H."/>
            <person name="Sangsakoo G."/>
            <person name="Vanavichit A."/>
            <person name="de Mattos Luiz.A.T."/>
            <person name="Zimmer P.D."/>
            <person name="Malone G."/>
            <person name="Dellagostin O."/>
            <person name="de Oliveira A.C."/>
            <person name="Bevan M."/>
            <person name="Bancroft I."/>
            <person name="Minx P."/>
            <person name="Cordum H."/>
            <person name="Wilson R."/>
            <person name="Cheng Z."/>
            <person name="Jin W."/>
            <person name="Jiang J."/>
            <person name="Leong S.A."/>
            <person name="Iwama H."/>
            <person name="Gojobori T."/>
            <person name="Itoh T."/>
            <person name="Niimura Y."/>
            <person name="Fujii Y."/>
            <person name="Habara T."/>
            <person name="Sakai H."/>
            <person name="Sato Y."/>
            <person name="Wilson G."/>
            <person name="Kumar K."/>
            <person name="McCouch S."/>
            <person name="Juretic N."/>
            <person name="Hoen D."/>
            <person name="Wright S."/>
            <person name="Bruskiewich R."/>
            <person name="Bureau T."/>
            <person name="Miyao A."/>
            <person name="Hirochika H."/>
            <person name="Nishikawa T."/>
            <person name="Kadowaki K."/>
            <person name="Sugiura M."/>
            <person name="Burr B."/>
            <person name="Sasaki T."/>
        </authorList>
    </citation>
    <scope>NUCLEOTIDE SEQUENCE [LARGE SCALE GENOMIC DNA]</scope>
    <source>
        <strain evidence="3">cv. Nipponbare</strain>
    </source>
</reference>